<evidence type="ECO:0000256" key="3">
    <source>
        <dbReference type="ARBA" id="ARBA00023163"/>
    </source>
</evidence>
<organism evidence="5 6">
    <name type="scientific">Candidatus Sodalis pierantonii str. SOPE</name>
    <dbReference type="NCBI Taxonomy" id="2342"/>
    <lineage>
        <taxon>Bacteria</taxon>
        <taxon>Pseudomonadati</taxon>
        <taxon>Pseudomonadota</taxon>
        <taxon>Gammaproteobacteria</taxon>
        <taxon>Enterobacterales</taxon>
        <taxon>Bruguierivoracaceae</taxon>
        <taxon>Sodalis</taxon>
    </lineage>
</organism>
<dbReference type="eggNOG" id="COG2197">
    <property type="taxonomic scope" value="Bacteria"/>
</dbReference>
<keyword evidence="3" id="KW-0804">Transcription</keyword>
<dbReference type="Pfam" id="PF00196">
    <property type="entry name" value="GerE"/>
    <property type="match status" value="1"/>
</dbReference>
<dbReference type="PROSITE" id="PS50043">
    <property type="entry name" value="HTH_LUXR_2"/>
    <property type="match status" value="1"/>
</dbReference>
<dbReference type="EMBL" id="CP006568">
    <property type="protein sequence ID" value="AHF73441.1"/>
    <property type="molecule type" value="Genomic_DNA"/>
</dbReference>
<dbReference type="Proteomes" id="UP000019025">
    <property type="component" value="Chromosome"/>
</dbReference>
<dbReference type="AlphaFoldDB" id="W0HI63"/>
<dbReference type="SUPFAM" id="SSF46894">
    <property type="entry name" value="C-terminal effector domain of the bipartite response regulators"/>
    <property type="match status" value="1"/>
</dbReference>
<proteinExistence type="predicted"/>
<evidence type="ECO:0000256" key="2">
    <source>
        <dbReference type="ARBA" id="ARBA00023125"/>
    </source>
</evidence>
<accession>W0HI63</accession>
<keyword evidence="6" id="KW-1185">Reference proteome</keyword>
<evidence type="ECO:0000259" key="4">
    <source>
        <dbReference type="PROSITE" id="PS50043"/>
    </source>
</evidence>
<dbReference type="PANTHER" id="PTHR44688:SF16">
    <property type="entry name" value="DNA-BINDING TRANSCRIPTIONAL ACTIVATOR DEVR_DOSR"/>
    <property type="match status" value="1"/>
</dbReference>
<sequence length="244" mass="28271">MPDDPTLKVNSQNHNIISYLNSSNSLISFIKNSSDHWLIKDNDAKYVFVNDSASSFFKFPKNFDVEGKSAKEMPTDICQELWPELTKSDKKVVEKNKKIISIAIHHYGKGNTSELVPHYMEREPLYDDNNTLIGIVSYGRRLDIPELLCYMSRLGRKTIQTDAPDNLFTKRELEVIFWAQQRLGVKEIAKRLNIACKTAEVHLMNIYHKADVHSKYQLIEYCKQTGLDQYIPLDFIRKGVRLID</sequence>
<dbReference type="Gene3D" id="1.10.10.10">
    <property type="entry name" value="Winged helix-like DNA-binding domain superfamily/Winged helix DNA-binding domain"/>
    <property type="match status" value="1"/>
</dbReference>
<dbReference type="KEGG" id="pes:SOPEG_1113"/>
<dbReference type="Pfam" id="PF08448">
    <property type="entry name" value="PAS_4"/>
    <property type="match status" value="1"/>
</dbReference>
<dbReference type="InterPro" id="IPR000792">
    <property type="entry name" value="Tscrpt_reg_LuxR_C"/>
</dbReference>
<dbReference type="PANTHER" id="PTHR44688">
    <property type="entry name" value="DNA-BINDING TRANSCRIPTIONAL ACTIVATOR DEVR_DOSR"/>
    <property type="match status" value="1"/>
</dbReference>
<dbReference type="HOGENOM" id="CLU_075576_1_0_6"/>
<dbReference type="Gene3D" id="3.30.450.20">
    <property type="entry name" value="PAS domain"/>
    <property type="match status" value="1"/>
</dbReference>
<dbReference type="CDD" id="cd06170">
    <property type="entry name" value="LuxR_C_like"/>
    <property type="match status" value="1"/>
</dbReference>
<dbReference type="SUPFAM" id="SSF55785">
    <property type="entry name" value="PYP-like sensor domain (PAS domain)"/>
    <property type="match status" value="1"/>
</dbReference>
<evidence type="ECO:0000256" key="1">
    <source>
        <dbReference type="ARBA" id="ARBA00023015"/>
    </source>
</evidence>
<dbReference type="InterPro" id="IPR036388">
    <property type="entry name" value="WH-like_DNA-bd_sf"/>
</dbReference>
<feature type="domain" description="HTH luxR-type" evidence="4">
    <location>
        <begin position="161"/>
        <end position="226"/>
    </location>
</feature>
<dbReference type="GO" id="GO:0003677">
    <property type="term" value="F:DNA binding"/>
    <property type="evidence" value="ECO:0007669"/>
    <property type="project" value="UniProtKB-KW"/>
</dbReference>
<keyword evidence="1" id="KW-0805">Transcription regulation</keyword>
<evidence type="ECO:0000313" key="6">
    <source>
        <dbReference type="Proteomes" id="UP000019025"/>
    </source>
</evidence>
<dbReference type="InterPro" id="IPR013656">
    <property type="entry name" value="PAS_4"/>
</dbReference>
<protein>
    <submittedName>
        <fullName evidence="5">Putative transcriptional regulator, PAS and GerE domains</fullName>
    </submittedName>
</protein>
<evidence type="ECO:0000313" key="5">
    <source>
        <dbReference type="EMBL" id="AHF73441.1"/>
    </source>
</evidence>
<dbReference type="InterPro" id="IPR016032">
    <property type="entry name" value="Sig_transdc_resp-reg_C-effctor"/>
</dbReference>
<dbReference type="GO" id="GO:0006355">
    <property type="term" value="P:regulation of DNA-templated transcription"/>
    <property type="evidence" value="ECO:0007669"/>
    <property type="project" value="InterPro"/>
</dbReference>
<dbReference type="STRING" id="2342.SOPEG_1113"/>
<name>W0HI63_9GAMM</name>
<keyword evidence="2" id="KW-0238">DNA-binding</keyword>
<gene>
    <name evidence="5" type="ORF">SOPEG_1113</name>
</gene>
<dbReference type="SMART" id="SM00421">
    <property type="entry name" value="HTH_LUXR"/>
    <property type="match status" value="1"/>
</dbReference>
<reference evidence="5 6" key="1">
    <citation type="journal article" date="2014" name="Genome Biol. Evol.">
        <title>Genome degeneration and adaptation in a nascent stage of symbiosis.</title>
        <authorList>
            <person name="Oakeson K.F."/>
            <person name="Gil R."/>
            <person name="Clayton A.L."/>
            <person name="Dunn D.M."/>
            <person name="von Niederhausern A.C."/>
            <person name="Hamil C."/>
            <person name="Aoyagi A."/>
            <person name="Duval B."/>
            <person name="Baca A."/>
            <person name="Silva F.J."/>
            <person name="Vallier A."/>
            <person name="Jackson D.G."/>
            <person name="Latorre A."/>
            <person name="Weiss R.B."/>
            <person name="Heddi A."/>
            <person name="Moya A."/>
            <person name="Dale C."/>
        </authorList>
    </citation>
    <scope>NUCLEOTIDE SEQUENCE [LARGE SCALE GENOMIC DNA]</scope>
    <source>
        <strain evidence="6">none</strain>
    </source>
</reference>
<dbReference type="InterPro" id="IPR035965">
    <property type="entry name" value="PAS-like_dom_sf"/>
</dbReference>